<accession>A0A5M6IR26</accession>
<dbReference type="Gene3D" id="2.40.128.270">
    <property type="match status" value="1"/>
</dbReference>
<feature type="domain" description="DUF306" evidence="1">
    <location>
        <begin position="16"/>
        <end position="122"/>
    </location>
</feature>
<evidence type="ECO:0000313" key="2">
    <source>
        <dbReference type="EMBL" id="KAA5610407.1"/>
    </source>
</evidence>
<dbReference type="Proteomes" id="UP000325255">
    <property type="component" value="Unassembled WGS sequence"/>
</dbReference>
<dbReference type="PANTHER" id="PTHR35535:SF1">
    <property type="entry name" value="HEAT SHOCK PROTEIN HSLJ"/>
    <property type="match status" value="1"/>
</dbReference>
<dbReference type="AlphaFoldDB" id="A0A5M6IR26"/>
<sequence>MGDKLSQDEFSLLRDGLENHRWLLVSYGGHPVLDGTRITAAFRDGRVSGTAGCNSYSASYERSARELDIGPAISTRIYCTGPEGVMTQERDYLGLLESAARYRVGGDRLTIADATGYSILEYRQSIDL</sequence>
<dbReference type="Pfam" id="PF03724">
    <property type="entry name" value="META"/>
    <property type="match status" value="1"/>
</dbReference>
<dbReference type="EMBL" id="VWPK01000033">
    <property type="protein sequence ID" value="KAA5610407.1"/>
    <property type="molecule type" value="Genomic_DNA"/>
</dbReference>
<evidence type="ECO:0000259" key="1">
    <source>
        <dbReference type="Pfam" id="PF03724"/>
    </source>
</evidence>
<dbReference type="OrthoDB" id="9809132at2"/>
<reference evidence="2 3" key="1">
    <citation type="submission" date="2019-09" db="EMBL/GenBank/DDBJ databases">
        <title>Genome sequence of Rhodovastum atsumiense, a diverse member of the Acetobacteraceae family of non-sulfur purple photosynthetic bacteria.</title>
        <authorList>
            <person name="Meyer T."/>
            <person name="Kyndt J."/>
        </authorList>
    </citation>
    <scope>NUCLEOTIDE SEQUENCE [LARGE SCALE GENOMIC DNA]</scope>
    <source>
        <strain evidence="2 3">DSM 21279</strain>
    </source>
</reference>
<proteinExistence type="predicted"/>
<name>A0A5M6IR26_9PROT</name>
<evidence type="ECO:0000313" key="3">
    <source>
        <dbReference type="Proteomes" id="UP000325255"/>
    </source>
</evidence>
<organism evidence="2 3">
    <name type="scientific">Rhodovastum atsumiense</name>
    <dbReference type="NCBI Taxonomy" id="504468"/>
    <lineage>
        <taxon>Bacteria</taxon>
        <taxon>Pseudomonadati</taxon>
        <taxon>Pseudomonadota</taxon>
        <taxon>Alphaproteobacteria</taxon>
        <taxon>Acetobacterales</taxon>
        <taxon>Acetobacteraceae</taxon>
        <taxon>Rhodovastum</taxon>
    </lineage>
</organism>
<dbReference type="InterPro" id="IPR053147">
    <property type="entry name" value="Hsp_HslJ-like"/>
</dbReference>
<dbReference type="InterPro" id="IPR005184">
    <property type="entry name" value="DUF306_Meta_HslJ"/>
</dbReference>
<dbReference type="PANTHER" id="PTHR35535">
    <property type="entry name" value="HEAT SHOCK PROTEIN HSLJ"/>
    <property type="match status" value="1"/>
</dbReference>
<comment type="caution">
    <text evidence="2">The sequence shown here is derived from an EMBL/GenBank/DDBJ whole genome shotgun (WGS) entry which is preliminary data.</text>
</comment>
<keyword evidence="3" id="KW-1185">Reference proteome</keyword>
<protein>
    <submittedName>
        <fullName evidence="2">META domain-containing protein</fullName>
    </submittedName>
</protein>
<gene>
    <name evidence="2" type="ORF">F1189_19475</name>
</gene>
<dbReference type="InterPro" id="IPR038670">
    <property type="entry name" value="HslJ-like_sf"/>
</dbReference>